<keyword evidence="2" id="KW-1003">Cell membrane</keyword>
<proteinExistence type="predicted"/>
<comment type="subcellular location">
    <subcellularLocation>
        <location evidence="1">Cell membrane</location>
        <topology evidence="1">Multi-pass membrane protein</topology>
    </subcellularLocation>
</comment>
<dbReference type="AlphaFoldDB" id="A0AAW1TGX6"/>
<feature type="transmembrane region" description="Helical" evidence="6">
    <location>
        <begin position="98"/>
        <end position="124"/>
    </location>
</feature>
<evidence type="ECO:0000256" key="4">
    <source>
        <dbReference type="ARBA" id="ARBA00022989"/>
    </source>
</evidence>
<comment type="caution">
    <text evidence="7">The sequence shown here is derived from an EMBL/GenBank/DDBJ whole genome shotgun (WGS) entry which is preliminary data.</text>
</comment>
<organism evidence="7 8">
    <name type="scientific">Henosepilachna vigintioctopunctata</name>
    <dbReference type="NCBI Taxonomy" id="420089"/>
    <lineage>
        <taxon>Eukaryota</taxon>
        <taxon>Metazoa</taxon>
        <taxon>Ecdysozoa</taxon>
        <taxon>Arthropoda</taxon>
        <taxon>Hexapoda</taxon>
        <taxon>Insecta</taxon>
        <taxon>Pterygota</taxon>
        <taxon>Neoptera</taxon>
        <taxon>Endopterygota</taxon>
        <taxon>Coleoptera</taxon>
        <taxon>Polyphaga</taxon>
        <taxon>Cucujiformia</taxon>
        <taxon>Coccinelloidea</taxon>
        <taxon>Coccinellidae</taxon>
        <taxon>Epilachninae</taxon>
        <taxon>Epilachnini</taxon>
        <taxon>Henosepilachna</taxon>
    </lineage>
</organism>
<evidence type="ECO:0000256" key="6">
    <source>
        <dbReference type="SAM" id="Phobius"/>
    </source>
</evidence>
<protein>
    <recommendedName>
        <fullName evidence="9">Odorant receptor</fullName>
    </recommendedName>
</protein>
<accession>A0AAW1TGX6</accession>
<dbReference type="InterPro" id="IPR013604">
    <property type="entry name" value="7TM_chemorcpt"/>
</dbReference>
<evidence type="ECO:0000313" key="7">
    <source>
        <dbReference type="EMBL" id="KAK9869172.1"/>
    </source>
</evidence>
<sequence>MQVSICAVLAFQKDAGDEEMFLGSRFYVISRHMILLTGLAYLCDGVVKEAENIMITCISFFTQASLSKTGEEEVLEKNLRILCRNVERRMPKFSAAGVFSINVSMLGLLVGCIISNMVIIIQYIQSGINEKMKISCNLLKTEETV</sequence>
<keyword evidence="4 6" id="KW-1133">Transmembrane helix</keyword>
<dbReference type="GO" id="GO:0005886">
    <property type="term" value="C:plasma membrane"/>
    <property type="evidence" value="ECO:0007669"/>
    <property type="project" value="UniProtKB-SubCell"/>
</dbReference>
<dbReference type="EMBL" id="JARQZJ010000001">
    <property type="protein sequence ID" value="KAK9869172.1"/>
    <property type="molecule type" value="Genomic_DNA"/>
</dbReference>
<dbReference type="Pfam" id="PF08395">
    <property type="entry name" value="7tm_7"/>
    <property type="match status" value="1"/>
</dbReference>
<gene>
    <name evidence="7" type="ORF">WA026_002921</name>
</gene>
<dbReference type="Proteomes" id="UP001431783">
    <property type="component" value="Unassembled WGS sequence"/>
</dbReference>
<evidence type="ECO:0008006" key="9">
    <source>
        <dbReference type="Google" id="ProtNLM"/>
    </source>
</evidence>
<keyword evidence="3 6" id="KW-0812">Transmembrane</keyword>
<evidence type="ECO:0000256" key="3">
    <source>
        <dbReference type="ARBA" id="ARBA00022692"/>
    </source>
</evidence>
<evidence type="ECO:0000256" key="5">
    <source>
        <dbReference type="ARBA" id="ARBA00023136"/>
    </source>
</evidence>
<evidence type="ECO:0000313" key="8">
    <source>
        <dbReference type="Proteomes" id="UP001431783"/>
    </source>
</evidence>
<dbReference type="GO" id="GO:0050909">
    <property type="term" value="P:sensory perception of taste"/>
    <property type="evidence" value="ECO:0007669"/>
    <property type="project" value="InterPro"/>
</dbReference>
<keyword evidence="5 6" id="KW-0472">Membrane</keyword>
<evidence type="ECO:0000256" key="2">
    <source>
        <dbReference type="ARBA" id="ARBA00022475"/>
    </source>
</evidence>
<keyword evidence="8" id="KW-1185">Reference proteome</keyword>
<name>A0AAW1TGX6_9CUCU</name>
<evidence type="ECO:0000256" key="1">
    <source>
        <dbReference type="ARBA" id="ARBA00004651"/>
    </source>
</evidence>
<reference evidence="7 8" key="1">
    <citation type="submission" date="2023-03" db="EMBL/GenBank/DDBJ databases">
        <title>Genome insight into feeding habits of ladybird beetles.</title>
        <authorList>
            <person name="Li H.-S."/>
            <person name="Huang Y.-H."/>
            <person name="Pang H."/>
        </authorList>
    </citation>
    <scope>NUCLEOTIDE SEQUENCE [LARGE SCALE GENOMIC DNA]</scope>
    <source>
        <strain evidence="7">SYSU_2023b</strain>
        <tissue evidence="7">Whole body</tissue>
    </source>
</reference>